<organism evidence="3 4">
    <name type="scientific">Pendulispora brunnea</name>
    <dbReference type="NCBI Taxonomy" id="2905690"/>
    <lineage>
        <taxon>Bacteria</taxon>
        <taxon>Pseudomonadati</taxon>
        <taxon>Myxococcota</taxon>
        <taxon>Myxococcia</taxon>
        <taxon>Myxococcales</taxon>
        <taxon>Sorangiineae</taxon>
        <taxon>Pendulisporaceae</taxon>
        <taxon>Pendulispora</taxon>
    </lineage>
</organism>
<dbReference type="EMBL" id="CP089982">
    <property type="protein sequence ID" value="WXA91197.1"/>
    <property type="molecule type" value="Genomic_DNA"/>
</dbReference>
<feature type="chain" id="PRO_5046409975" evidence="2">
    <location>
        <begin position="28"/>
        <end position="148"/>
    </location>
</feature>
<keyword evidence="2" id="KW-0732">Signal</keyword>
<feature type="compositionally biased region" description="Acidic residues" evidence="1">
    <location>
        <begin position="38"/>
        <end position="53"/>
    </location>
</feature>
<evidence type="ECO:0000256" key="1">
    <source>
        <dbReference type="SAM" id="MobiDB-lite"/>
    </source>
</evidence>
<gene>
    <name evidence="3" type="ORF">LZC95_32665</name>
</gene>
<reference evidence="3 4" key="1">
    <citation type="submission" date="2021-12" db="EMBL/GenBank/DDBJ databases">
        <title>Discovery of the Pendulisporaceae a myxobacterial family with distinct sporulation behavior and unique specialized metabolism.</title>
        <authorList>
            <person name="Garcia R."/>
            <person name="Popoff A."/>
            <person name="Bader C.D."/>
            <person name="Loehr J."/>
            <person name="Walesch S."/>
            <person name="Walt C."/>
            <person name="Boldt J."/>
            <person name="Bunk B."/>
            <person name="Haeckl F.J.F.P.J."/>
            <person name="Gunesch A.P."/>
            <person name="Birkelbach J."/>
            <person name="Nuebel U."/>
            <person name="Pietschmann T."/>
            <person name="Bach T."/>
            <person name="Mueller R."/>
        </authorList>
    </citation>
    <scope>NUCLEOTIDE SEQUENCE [LARGE SCALE GENOMIC DNA]</scope>
    <source>
        <strain evidence="3 4">MSr12523</strain>
    </source>
</reference>
<proteinExistence type="predicted"/>
<accession>A0ABZ2JXX2</accession>
<evidence type="ECO:0000256" key="2">
    <source>
        <dbReference type="SAM" id="SignalP"/>
    </source>
</evidence>
<sequence length="148" mass="15404">MNTIHGKLMALALVALAGTTIDSMALASEESAPSEQSDQNDEGAEASDQDDEGMAVQAVRATCPRTVNLCRSGTVSFPGGTMSIDADVNGGGTGSWIIFHNGGPTNCRANFPAVDPPRSWVCQLPKGTYSLGVYAGQSGQWAQGAIRW</sequence>
<feature type="region of interest" description="Disordered" evidence="1">
    <location>
        <begin position="27"/>
        <end position="56"/>
    </location>
</feature>
<evidence type="ECO:0000313" key="3">
    <source>
        <dbReference type="EMBL" id="WXA91197.1"/>
    </source>
</evidence>
<name>A0ABZ2JXX2_9BACT</name>
<feature type="signal peptide" evidence="2">
    <location>
        <begin position="1"/>
        <end position="27"/>
    </location>
</feature>
<dbReference type="Proteomes" id="UP001379533">
    <property type="component" value="Chromosome"/>
</dbReference>
<dbReference type="RefSeq" id="WP_394841817.1">
    <property type="nucleotide sequence ID" value="NZ_CP089982.1"/>
</dbReference>
<keyword evidence="4" id="KW-1185">Reference proteome</keyword>
<protein>
    <submittedName>
        <fullName evidence="3">Uncharacterized protein</fullName>
    </submittedName>
</protein>
<evidence type="ECO:0000313" key="4">
    <source>
        <dbReference type="Proteomes" id="UP001379533"/>
    </source>
</evidence>